<reference evidence="3 4" key="1">
    <citation type="journal article" date="2019" name="Sci. Rep.">
        <title>A high-quality genome of Eragrostis curvula grass provides insights into Poaceae evolution and supports new strategies to enhance forage quality.</title>
        <authorList>
            <person name="Carballo J."/>
            <person name="Santos B.A.C.M."/>
            <person name="Zappacosta D."/>
            <person name="Garbus I."/>
            <person name="Selva J.P."/>
            <person name="Gallo C.A."/>
            <person name="Diaz A."/>
            <person name="Albertini E."/>
            <person name="Caccamo M."/>
            <person name="Echenique V."/>
        </authorList>
    </citation>
    <scope>NUCLEOTIDE SEQUENCE [LARGE SCALE GENOMIC DNA]</scope>
    <source>
        <strain evidence="4">cv. Victoria</strain>
        <tissue evidence="3">Leaf</tissue>
    </source>
</reference>
<accession>A0A5J9TPF4</accession>
<feature type="non-terminal residue" evidence="3">
    <location>
        <position position="1"/>
    </location>
</feature>
<dbReference type="Pfam" id="PF08498">
    <property type="entry name" value="Sterol_MT_C"/>
    <property type="match status" value="1"/>
</dbReference>
<feature type="domain" description="Sterol methyltransferase C-terminal" evidence="2">
    <location>
        <begin position="213"/>
        <end position="265"/>
    </location>
</feature>
<gene>
    <name evidence="3" type="ORF">EJB05_40769</name>
</gene>
<keyword evidence="4" id="KW-1185">Reference proteome</keyword>
<feature type="region of interest" description="Disordered" evidence="1">
    <location>
        <begin position="145"/>
        <end position="211"/>
    </location>
</feature>
<dbReference type="PANTHER" id="PTHR44742:SF2">
    <property type="entry name" value="24-METHYLENESTEROL C-METHYLTRANSFERASE 2"/>
    <property type="match status" value="1"/>
</dbReference>
<dbReference type="EMBL" id="RWGY01000035">
    <property type="protein sequence ID" value="TVU13234.1"/>
    <property type="molecule type" value="Genomic_DNA"/>
</dbReference>
<proteinExistence type="predicted"/>
<comment type="caution">
    <text evidence="3">The sequence shown here is derived from an EMBL/GenBank/DDBJ whole genome shotgun (WGS) entry which is preliminary data.</text>
</comment>
<dbReference type="AlphaFoldDB" id="A0A5J9TPF4"/>
<name>A0A5J9TPF4_9POAL</name>
<organism evidence="3 4">
    <name type="scientific">Eragrostis curvula</name>
    <name type="common">weeping love grass</name>
    <dbReference type="NCBI Taxonomy" id="38414"/>
    <lineage>
        <taxon>Eukaryota</taxon>
        <taxon>Viridiplantae</taxon>
        <taxon>Streptophyta</taxon>
        <taxon>Embryophyta</taxon>
        <taxon>Tracheophyta</taxon>
        <taxon>Spermatophyta</taxon>
        <taxon>Magnoliopsida</taxon>
        <taxon>Liliopsida</taxon>
        <taxon>Poales</taxon>
        <taxon>Poaceae</taxon>
        <taxon>PACMAD clade</taxon>
        <taxon>Chloridoideae</taxon>
        <taxon>Eragrostideae</taxon>
        <taxon>Eragrostidinae</taxon>
        <taxon>Eragrostis</taxon>
    </lineage>
</organism>
<evidence type="ECO:0000259" key="2">
    <source>
        <dbReference type="Pfam" id="PF08498"/>
    </source>
</evidence>
<dbReference type="Proteomes" id="UP000324897">
    <property type="component" value="Unassembled WGS sequence"/>
</dbReference>
<protein>
    <recommendedName>
        <fullName evidence="2">Sterol methyltransferase C-terminal domain-containing protein</fullName>
    </recommendedName>
</protein>
<dbReference type="Gramene" id="TVU13234">
    <property type="protein sequence ID" value="TVU13234"/>
    <property type="gene ID" value="EJB05_40769"/>
</dbReference>
<dbReference type="OrthoDB" id="1688224at2759"/>
<dbReference type="PANTHER" id="PTHR44742">
    <property type="match status" value="1"/>
</dbReference>
<evidence type="ECO:0000256" key="1">
    <source>
        <dbReference type="SAM" id="MobiDB-lite"/>
    </source>
</evidence>
<dbReference type="GO" id="GO:0008168">
    <property type="term" value="F:methyltransferase activity"/>
    <property type="evidence" value="ECO:0007669"/>
    <property type="project" value="InterPro"/>
</dbReference>
<feature type="compositionally biased region" description="Basic and acidic residues" evidence="1">
    <location>
        <begin position="158"/>
        <end position="172"/>
    </location>
</feature>
<dbReference type="GO" id="GO:0006694">
    <property type="term" value="P:steroid biosynthetic process"/>
    <property type="evidence" value="ECO:0007669"/>
    <property type="project" value="InterPro"/>
</dbReference>
<evidence type="ECO:0000313" key="3">
    <source>
        <dbReference type="EMBL" id="TVU13234.1"/>
    </source>
</evidence>
<evidence type="ECO:0000313" key="4">
    <source>
        <dbReference type="Proteomes" id="UP000324897"/>
    </source>
</evidence>
<sequence length="270" mass="29779">MTPSAGHASYLDTSHRFAPFLPAALLILFHGLTPFPGMIQPHVHVFRSAGPSTPLGADRSMMFPPYSQRCSTRRMIPYSWPAPFPSRSPEVHPLRSSLPMFLLVDFQLPSELLIAFWEIMFYIEPTMQLTRQNWLRGERQAKDAIPLSSKANRGGPGTEERGAAEEGADGSRSHLASPRSVGAARTWSRRGPRLASPWLDGSESNPGREGANRVGRAVRVLTLLQIAPKGVAEVHEMLFETAQHLTHGGKTGIFTPMHMLLLRKPPPPQG</sequence>
<dbReference type="InterPro" id="IPR013705">
    <property type="entry name" value="Sterol_MeTrfase_C"/>
</dbReference>